<dbReference type="EMBL" id="MLAK01001078">
    <property type="protein sequence ID" value="OHS98049.1"/>
    <property type="molecule type" value="Genomic_DNA"/>
</dbReference>
<evidence type="ECO:0000256" key="1">
    <source>
        <dbReference type="SAM" id="Coils"/>
    </source>
</evidence>
<dbReference type="AlphaFoldDB" id="A0A1J4JH58"/>
<sequence length="220" mass="25283">MEDYEAIELSDDEIEAIPQDKRVKIVQAQIEGGRAQLVDLYEKLEKEKVMNTELEFKIKELNQMLIDEKKKLQLKQKNNSKLTDQLRQLRGDVGQQEHKLRSFGIDSNNRSQTISNNDIERLAAQLDKEQANVLRLQVQLEKQNGELMKLDLQCKQEAESMKFDFCQIVEEKKKIMDLIGLEMQKLNILKQRNASALKGVSSRALDAQLTAVLESIANNA</sequence>
<feature type="coiled-coil region" evidence="1">
    <location>
        <begin position="44"/>
        <end position="146"/>
    </location>
</feature>
<dbReference type="RefSeq" id="XP_068351186.1">
    <property type="nucleotide sequence ID" value="XM_068510364.1"/>
</dbReference>
<name>A0A1J4JH58_9EUKA</name>
<dbReference type="GeneID" id="94845068"/>
<reference evidence="2" key="1">
    <citation type="submission" date="2016-10" db="EMBL/GenBank/DDBJ databases">
        <authorList>
            <person name="Benchimol M."/>
            <person name="Almeida L.G."/>
            <person name="Vasconcelos A.T."/>
            <person name="Perreira-Neves A."/>
            <person name="Rosa I.A."/>
            <person name="Tasca T."/>
            <person name="Bogo M.R."/>
            <person name="de Souza W."/>
        </authorList>
    </citation>
    <scope>NUCLEOTIDE SEQUENCE [LARGE SCALE GENOMIC DNA]</scope>
    <source>
        <strain evidence="2">K</strain>
    </source>
</reference>
<dbReference type="OrthoDB" id="10528935at2759"/>
<dbReference type="VEuPathDB" id="TrichDB:TRFO_35616"/>
<proteinExistence type="predicted"/>
<protein>
    <submittedName>
        <fullName evidence="2">Uncharacterized protein</fullName>
    </submittedName>
</protein>
<dbReference type="Proteomes" id="UP000179807">
    <property type="component" value="Unassembled WGS sequence"/>
</dbReference>
<evidence type="ECO:0000313" key="2">
    <source>
        <dbReference type="EMBL" id="OHS98049.1"/>
    </source>
</evidence>
<organism evidence="2 3">
    <name type="scientific">Tritrichomonas foetus</name>
    <dbReference type="NCBI Taxonomy" id="1144522"/>
    <lineage>
        <taxon>Eukaryota</taxon>
        <taxon>Metamonada</taxon>
        <taxon>Parabasalia</taxon>
        <taxon>Tritrichomonadida</taxon>
        <taxon>Tritrichomonadidae</taxon>
        <taxon>Tritrichomonas</taxon>
    </lineage>
</organism>
<evidence type="ECO:0000313" key="3">
    <source>
        <dbReference type="Proteomes" id="UP000179807"/>
    </source>
</evidence>
<keyword evidence="3" id="KW-1185">Reference proteome</keyword>
<gene>
    <name evidence="2" type="ORF">TRFO_35616</name>
</gene>
<keyword evidence="1" id="KW-0175">Coiled coil</keyword>
<accession>A0A1J4JH58</accession>
<comment type="caution">
    <text evidence="2">The sequence shown here is derived from an EMBL/GenBank/DDBJ whole genome shotgun (WGS) entry which is preliminary data.</text>
</comment>